<dbReference type="SUPFAM" id="SSF140453">
    <property type="entry name" value="EsxAB dimer-like"/>
    <property type="match status" value="1"/>
</dbReference>
<dbReference type="OrthoDB" id="4763957at2"/>
<evidence type="ECO:0008006" key="3">
    <source>
        <dbReference type="Google" id="ProtNLM"/>
    </source>
</evidence>
<dbReference type="InterPro" id="IPR036689">
    <property type="entry name" value="ESAT-6-like_sf"/>
</dbReference>
<reference evidence="2" key="1">
    <citation type="submission" date="2016-10" db="EMBL/GenBank/DDBJ databases">
        <authorList>
            <person name="Varghese N."/>
            <person name="Submissions S."/>
        </authorList>
    </citation>
    <scope>NUCLEOTIDE SEQUENCE [LARGE SCALE GENOMIC DNA]</scope>
    <source>
        <strain evidence="2">IBRC-M 10655</strain>
    </source>
</reference>
<accession>A0A1H0SR87</accession>
<protein>
    <recommendedName>
        <fullName evidence="3">Proteins of 100 residues with WXG</fullName>
    </recommendedName>
</protein>
<evidence type="ECO:0000313" key="1">
    <source>
        <dbReference type="EMBL" id="SDP44261.1"/>
    </source>
</evidence>
<keyword evidence="2" id="KW-1185">Reference proteome</keyword>
<name>A0A1H0SR87_9PSEU</name>
<dbReference type="EMBL" id="FNJB01000009">
    <property type="protein sequence ID" value="SDP44261.1"/>
    <property type="molecule type" value="Genomic_DNA"/>
</dbReference>
<dbReference type="Proteomes" id="UP000199651">
    <property type="component" value="Unassembled WGS sequence"/>
</dbReference>
<gene>
    <name evidence="1" type="ORF">SAMN05192558_10956</name>
</gene>
<dbReference type="Gene3D" id="1.10.287.1060">
    <property type="entry name" value="ESAT-6-like"/>
    <property type="match status" value="1"/>
</dbReference>
<sequence>MSEEASSTTWSSGAGIVESVDGFVQSLTSDAEGEGPDFLDVAIGGAGLVVETVGFAANPLAGIASAGVGWLLEHVSFLREPLDALLGNPDEINANVDQLKSAALEMKMIAREHREDLGSVDDWSGEASDAFRANMDQMAAEYEALGSTMDGTAAIYALSGAIVCELRAMVFDMISELLGELIAGAIMAAASAVVSLGSSIAAYAGYAGTRAAMLATKIAGKLSKLGEAMSRMGGRLAQLGEKMKGLMKGLERFADYGDYAKTAYDAVQPYEMPPANA</sequence>
<dbReference type="RefSeq" id="WP_091379721.1">
    <property type="nucleotide sequence ID" value="NZ_FNDV01000014.1"/>
</dbReference>
<dbReference type="STRING" id="504798.SAMN05421871_11490"/>
<dbReference type="AlphaFoldDB" id="A0A1H0SR87"/>
<evidence type="ECO:0000313" key="2">
    <source>
        <dbReference type="Proteomes" id="UP000199651"/>
    </source>
</evidence>
<proteinExistence type="predicted"/>
<organism evidence="1 2">
    <name type="scientific">Actinokineospora alba</name>
    <dbReference type="NCBI Taxonomy" id="504798"/>
    <lineage>
        <taxon>Bacteria</taxon>
        <taxon>Bacillati</taxon>
        <taxon>Actinomycetota</taxon>
        <taxon>Actinomycetes</taxon>
        <taxon>Pseudonocardiales</taxon>
        <taxon>Pseudonocardiaceae</taxon>
        <taxon>Actinokineospora</taxon>
    </lineage>
</organism>